<comment type="pathway">
    <text evidence="3">Cofactor biosynthesis; pyrroloquinoline quinone biosynthesis.</text>
</comment>
<dbReference type="Pfam" id="PF03070">
    <property type="entry name" value="TENA_THI-4"/>
    <property type="match status" value="1"/>
</dbReference>
<dbReference type="EC" id="1.3.3.11" evidence="3"/>
<comment type="function">
    <text evidence="3">Ring cyclization and eight-electron oxidation of 3a-(2-amino-2-carboxyethyl)-4,5-dioxo-4,5,6,7,8,9-hexahydroquinoline-7,9-dicarboxylic-acid to PQQ.</text>
</comment>
<comment type="similarity">
    <text evidence="3">Belongs to the PqqC family.</text>
</comment>
<dbReference type="InterPro" id="IPR016084">
    <property type="entry name" value="Haem_Oase-like_multi-hlx"/>
</dbReference>
<dbReference type="PANTHER" id="PTHR40279:SF3">
    <property type="entry name" value="4-AMINOBENZOATE SYNTHASE"/>
    <property type="match status" value="1"/>
</dbReference>
<dbReference type="NCBIfam" id="TIGR02111">
    <property type="entry name" value="PQQ_syn_pqqC"/>
    <property type="match status" value="1"/>
</dbReference>
<gene>
    <name evidence="3 5" type="primary">pqqC</name>
    <name evidence="5" type="ORF">Q7A36_23350</name>
</gene>
<dbReference type="InterPro" id="IPR039068">
    <property type="entry name" value="PqqC-like"/>
</dbReference>
<keyword evidence="2 3" id="KW-0560">Oxidoreductase</keyword>
<organism evidence="5 6">
    <name type="scientific">Paracraurococcus lichenis</name>
    <dbReference type="NCBI Taxonomy" id="3064888"/>
    <lineage>
        <taxon>Bacteria</taxon>
        <taxon>Pseudomonadati</taxon>
        <taxon>Pseudomonadota</taxon>
        <taxon>Alphaproteobacteria</taxon>
        <taxon>Acetobacterales</taxon>
        <taxon>Roseomonadaceae</taxon>
        <taxon>Paracraurococcus</taxon>
    </lineage>
</organism>
<dbReference type="PANTHER" id="PTHR40279">
    <property type="entry name" value="PQQC-LIKE PROTEIN"/>
    <property type="match status" value="1"/>
</dbReference>
<dbReference type="InterPro" id="IPR011845">
    <property type="entry name" value="PqqC"/>
</dbReference>
<proteinExistence type="inferred from homology"/>
<keyword evidence="1 3" id="KW-0884">PQQ biosynthesis</keyword>
<evidence type="ECO:0000313" key="5">
    <source>
        <dbReference type="EMBL" id="MDO9711307.1"/>
    </source>
</evidence>
<dbReference type="Proteomes" id="UP001243009">
    <property type="component" value="Unassembled WGS sequence"/>
</dbReference>
<dbReference type="HAMAP" id="MF_00654">
    <property type="entry name" value="PQQ_syn_PqqC"/>
    <property type="match status" value="1"/>
</dbReference>
<comment type="caution">
    <text evidence="5">The sequence shown here is derived from an EMBL/GenBank/DDBJ whole genome shotgun (WGS) entry which is preliminary data.</text>
</comment>
<protein>
    <recommendedName>
        <fullName evidence="3">Pyrroloquinoline-quinone synthase</fullName>
        <ecNumber evidence="3">1.3.3.11</ecNumber>
    </recommendedName>
    <alternativeName>
        <fullName evidence="3">Coenzyme PQQ synthesis protein C</fullName>
    </alternativeName>
    <alternativeName>
        <fullName evidence="3">Pyrroloquinoline quinone biosynthesis protein C</fullName>
    </alternativeName>
</protein>
<dbReference type="SUPFAM" id="SSF48613">
    <property type="entry name" value="Heme oxygenase-like"/>
    <property type="match status" value="1"/>
</dbReference>
<dbReference type="GO" id="GO:0033732">
    <property type="term" value="F:pyrroloquinoline-quinone synthase activity"/>
    <property type="evidence" value="ECO:0007669"/>
    <property type="project" value="UniProtKB-EC"/>
</dbReference>
<accession>A0ABT9E558</accession>
<evidence type="ECO:0000313" key="6">
    <source>
        <dbReference type="Proteomes" id="UP001243009"/>
    </source>
</evidence>
<dbReference type="RefSeq" id="WP_305106167.1">
    <property type="nucleotide sequence ID" value="NZ_JAUTWS010000027.1"/>
</dbReference>
<evidence type="ECO:0000256" key="1">
    <source>
        <dbReference type="ARBA" id="ARBA00022905"/>
    </source>
</evidence>
<evidence type="ECO:0000256" key="2">
    <source>
        <dbReference type="ARBA" id="ARBA00023002"/>
    </source>
</evidence>
<reference evidence="5 6" key="1">
    <citation type="submission" date="2023-08" db="EMBL/GenBank/DDBJ databases">
        <title>The draft genome sequence of Paracraurococcus sp. LOR1-02.</title>
        <authorList>
            <person name="Kingkaew E."/>
            <person name="Tanasupawat S."/>
        </authorList>
    </citation>
    <scope>NUCLEOTIDE SEQUENCE [LARGE SCALE GENOMIC DNA]</scope>
    <source>
        <strain evidence="5 6">LOR1-02</strain>
    </source>
</reference>
<comment type="catalytic activity">
    <reaction evidence="3">
        <text>6-(2-amino-2-carboxyethyl)-7,8-dioxo-1,2,3,4,7,8-hexahydroquinoline-2,4-dicarboxylate + 3 O2 = pyrroloquinoline quinone + 2 H2O2 + 2 H2O + H(+)</text>
        <dbReference type="Rhea" id="RHEA:10692"/>
        <dbReference type="ChEBI" id="CHEBI:15377"/>
        <dbReference type="ChEBI" id="CHEBI:15378"/>
        <dbReference type="ChEBI" id="CHEBI:15379"/>
        <dbReference type="ChEBI" id="CHEBI:16240"/>
        <dbReference type="ChEBI" id="CHEBI:58442"/>
        <dbReference type="ChEBI" id="CHEBI:58778"/>
        <dbReference type="EC" id="1.3.3.11"/>
    </reaction>
</comment>
<evidence type="ECO:0000256" key="3">
    <source>
        <dbReference type="HAMAP-Rule" id="MF_00654"/>
    </source>
</evidence>
<dbReference type="EMBL" id="JAUTWS010000027">
    <property type="protein sequence ID" value="MDO9711307.1"/>
    <property type="molecule type" value="Genomic_DNA"/>
</dbReference>
<dbReference type="Gene3D" id="1.20.910.10">
    <property type="entry name" value="Heme oxygenase-like"/>
    <property type="match status" value="1"/>
</dbReference>
<name>A0ABT9E558_9PROT</name>
<sequence>MNDDELLAPEELERRLRAIGEERYHIHHPFHHLLHGGKLTRPQVQAWALNRYYYQASIPAKDAAVLGRLPTPELRREWRRRIVDHDGDGEKPGGVERWLILTDGLGLDRDYVTSLRGLLPGTRHAVDAYVNFVKTKSVLEAVASSLTEMFSPNIISQRVSGMLRNYDFVSERTLAYFTPRLTQAPQDVAFALAYVKQHARTREQQEQVLDALRFKCDLLWAQLDALHFAYVEPGYIPPGAWRPEGAAVPRASAATLASAVGVP</sequence>
<keyword evidence="6" id="KW-1185">Reference proteome</keyword>
<dbReference type="InterPro" id="IPR004305">
    <property type="entry name" value="Thiaminase-2/PQQC"/>
</dbReference>
<feature type="domain" description="Thiaminase-2/PQQC" evidence="4">
    <location>
        <begin position="14"/>
        <end position="224"/>
    </location>
</feature>
<evidence type="ECO:0000259" key="4">
    <source>
        <dbReference type="Pfam" id="PF03070"/>
    </source>
</evidence>